<dbReference type="Pfam" id="PF13489">
    <property type="entry name" value="Methyltransf_23"/>
    <property type="match status" value="1"/>
</dbReference>
<evidence type="ECO:0000313" key="1">
    <source>
        <dbReference type="EMBL" id="MCM5679435.1"/>
    </source>
</evidence>
<organism evidence="1 2">
    <name type="scientific">Caldimonas mangrovi</name>
    <dbReference type="NCBI Taxonomy" id="2944811"/>
    <lineage>
        <taxon>Bacteria</taxon>
        <taxon>Pseudomonadati</taxon>
        <taxon>Pseudomonadota</taxon>
        <taxon>Betaproteobacteria</taxon>
        <taxon>Burkholderiales</taxon>
        <taxon>Sphaerotilaceae</taxon>
        <taxon>Caldimonas</taxon>
    </lineage>
</organism>
<dbReference type="GO" id="GO:0032259">
    <property type="term" value="P:methylation"/>
    <property type="evidence" value="ECO:0007669"/>
    <property type="project" value="UniProtKB-KW"/>
</dbReference>
<name>A0ABT0YL28_9BURK</name>
<keyword evidence="2" id="KW-1185">Reference proteome</keyword>
<dbReference type="CDD" id="cd02440">
    <property type="entry name" value="AdoMet_MTases"/>
    <property type="match status" value="1"/>
</dbReference>
<dbReference type="EMBL" id="JAMKFE010000004">
    <property type="protein sequence ID" value="MCM5679435.1"/>
    <property type="molecule type" value="Genomic_DNA"/>
</dbReference>
<dbReference type="InterPro" id="IPR029063">
    <property type="entry name" value="SAM-dependent_MTases_sf"/>
</dbReference>
<keyword evidence="1" id="KW-0808">Transferase</keyword>
<evidence type="ECO:0000313" key="2">
    <source>
        <dbReference type="Proteomes" id="UP001165541"/>
    </source>
</evidence>
<dbReference type="Proteomes" id="UP001165541">
    <property type="component" value="Unassembled WGS sequence"/>
</dbReference>
<dbReference type="GO" id="GO:0008168">
    <property type="term" value="F:methyltransferase activity"/>
    <property type="evidence" value="ECO:0007669"/>
    <property type="project" value="UniProtKB-KW"/>
</dbReference>
<gene>
    <name evidence="1" type="ORF">M8A51_07810</name>
</gene>
<reference evidence="1" key="1">
    <citation type="submission" date="2022-05" db="EMBL/GenBank/DDBJ databases">
        <title>Schlegelella sp. nov., isolated from mangrove soil.</title>
        <authorList>
            <person name="Liu Y."/>
            <person name="Ge X."/>
            <person name="Liu W."/>
        </authorList>
    </citation>
    <scope>NUCLEOTIDE SEQUENCE</scope>
    <source>
        <strain evidence="1">S2-27</strain>
    </source>
</reference>
<comment type="caution">
    <text evidence="1">The sequence shown here is derived from an EMBL/GenBank/DDBJ whole genome shotgun (WGS) entry which is preliminary data.</text>
</comment>
<accession>A0ABT0YL28</accession>
<dbReference type="Gene3D" id="3.40.50.150">
    <property type="entry name" value="Vaccinia Virus protein VP39"/>
    <property type="match status" value="1"/>
</dbReference>
<keyword evidence="1" id="KW-0489">Methyltransferase</keyword>
<dbReference type="SUPFAM" id="SSF53335">
    <property type="entry name" value="S-adenosyl-L-methionine-dependent methyltransferases"/>
    <property type="match status" value="1"/>
</dbReference>
<sequence>MRRIKRWLARVGYDERNWLRVRQIDSFNGFLQSRGPIGDVLEISPGWNRTWKQLPAASYTTVDYPGFDICRDVLPRRFDIVIADQVLEHVPAPVRAVRNVREMLAPGGHALIATPFLFRVHARPHDYHRWTEAGLRQLLLDGGFGDNEVSVHSWGNRACVRAHAGGPVRDYGFYRDMRNEPEYPVMVWAFARRG</sequence>
<protein>
    <submittedName>
        <fullName evidence="1">Class I SAM-dependent methyltransferase</fullName>
    </submittedName>
</protein>
<proteinExistence type="predicted"/>